<dbReference type="Pfam" id="PF00069">
    <property type="entry name" value="Pkinase"/>
    <property type="match status" value="1"/>
</dbReference>
<evidence type="ECO:0000259" key="7">
    <source>
        <dbReference type="PROSITE" id="PS50011"/>
    </source>
</evidence>
<sequence length="388" mass="44803">MDGGSSRKDALEIMLKDQNAQPCDLPLQYLREITNDFSSEQELGRGGFGVVYKGVLPNGEAVAVKTLVPMLQCQKKQFKFEVDNLMRVKHQNIVRFLGYCYETRYEYIEYNGRHVFAEKPKMLLCFEYMPNGSLDKYISEESQGLDWHKRYRIIKGICWGLYYLHNECQIKGSVVHLDLKPENILLDGNMVPKIADFGLAKLLDEKNTQTCATTLMISRGYMAPEYLFEGIISREADIYSLGVIIIQMITGHRVNPYDNVSLCQDFVEHVVKNWRNRMEGAPSEADCEHIKSFLEIGLRCIKINRKERPTIKEITEMLGRWENTYCREEEMPAANQSKRDLGADVSSLPIRSLDDELADDLELRKAAMPLDFEMWDVDEINTVSLWSY</sequence>
<dbReference type="FunFam" id="3.30.200.20:FF:000465">
    <property type="entry name" value="Cysteine-rich receptor-like protein kinase 6"/>
    <property type="match status" value="1"/>
</dbReference>
<dbReference type="InterPro" id="IPR008271">
    <property type="entry name" value="Ser/Thr_kinase_AS"/>
</dbReference>
<feature type="binding site" evidence="5">
    <location>
        <position position="65"/>
    </location>
    <ligand>
        <name>ATP</name>
        <dbReference type="ChEBI" id="CHEBI:30616"/>
    </ligand>
</feature>
<dbReference type="EMBL" id="OZ075132">
    <property type="protein sequence ID" value="CAL4982859.1"/>
    <property type="molecule type" value="Genomic_DNA"/>
</dbReference>
<dbReference type="PROSITE" id="PS50011">
    <property type="entry name" value="PROTEIN_KINASE_DOM"/>
    <property type="match status" value="1"/>
</dbReference>
<comment type="similarity">
    <text evidence="6">Belongs to the protein kinase superfamily.</text>
</comment>
<evidence type="ECO:0000256" key="1">
    <source>
        <dbReference type="ARBA" id="ARBA00022679"/>
    </source>
</evidence>
<protein>
    <recommendedName>
        <fullName evidence="7">Protein kinase domain-containing protein</fullName>
    </recommendedName>
</protein>
<dbReference type="Gene3D" id="3.30.200.20">
    <property type="entry name" value="Phosphorylase Kinase, domain 1"/>
    <property type="match status" value="1"/>
</dbReference>
<dbReference type="InterPro" id="IPR000719">
    <property type="entry name" value="Prot_kinase_dom"/>
</dbReference>
<evidence type="ECO:0000256" key="3">
    <source>
        <dbReference type="ARBA" id="ARBA00022777"/>
    </source>
</evidence>
<feature type="domain" description="Protein kinase" evidence="7">
    <location>
        <begin position="37"/>
        <end position="326"/>
    </location>
</feature>
<dbReference type="InterPro" id="IPR011009">
    <property type="entry name" value="Kinase-like_dom_sf"/>
</dbReference>
<dbReference type="GO" id="GO:0005524">
    <property type="term" value="F:ATP binding"/>
    <property type="evidence" value="ECO:0007669"/>
    <property type="project" value="UniProtKB-UniRule"/>
</dbReference>
<evidence type="ECO:0000256" key="2">
    <source>
        <dbReference type="ARBA" id="ARBA00022741"/>
    </source>
</evidence>
<keyword evidence="6" id="KW-0723">Serine/threonine-protein kinase</keyword>
<organism evidence="8 9">
    <name type="scientific">Urochloa decumbens</name>
    <dbReference type="NCBI Taxonomy" id="240449"/>
    <lineage>
        <taxon>Eukaryota</taxon>
        <taxon>Viridiplantae</taxon>
        <taxon>Streptophyta</taxon>
        <taxon>Embryophyta</taxon>
        <taxon>Tracheophyta</taxon>
        <taxon>Spermatophyta</taxon>
        <taxon>Magnoliopsida</taxon>
        <taxon>Liliopsida</taxon>
        <taxon>Poales</taxon>
        <taxon>Poaceae</taxon>
        <taxon>PACMAD clade</taxon>
        <taxon>Panicoideae</taxon>
        <taxon>Panicodae</taxon>
        <taxon>Paniceae</taxon>
        <taxon>Melinidinae</taxon>
        <taxon>Urochloa</taxon>
    </lineage>
</organism>
<keyword evidence="2 5" id="KW-0547">Nucleotide-binding</keyword>
<proteinExistence type="inferred from homology"/>
<keyword evidence="3" id="KW-0418">Kinase</keyword>
<dbReference type="SMART" id="SM00220">
    <property type="entry name" value="S_TKc"/>
    <property type="match status" value="1"/>
</dbReference>
<evidence type="ECO:0000256" key="6">
    <source>
        <dbReference type="RuleBase" id="RU000304"/>
    </source>
</evidence>
<reference evidence="8" key="1">
    <citation type="submission" date="2024-10" db="EMBL/GenBank/DDBJ databases">
        <authorList>
            <person name="Ryan C."/>
        </authorList>
    </citation>
    <scope>NUCLEOTIDE SEQUENCE [LARGE SCALE GENOMIC DNA]</scope>
</reference>
<dbReference type="PANTHER" id="PTHR45707:SF71">
    <property type="entry name" value="PROTEIN KINASE DOMAIN-CONTAINING PROTEIN"/>
    <property type="match status" value="1"/>
</dbReference>
<dbReference type="Proteomes" id="UP001497457">
    <property type="component" value="Chromosome 22rd"/>
</dbReference>
<accession>A0ABC9AM94</accession>
<dbReference type="InterPro" id="IPR017441">
    <property type="entry name" value="Protein_kinase_ATP_BS"/>
</dbReference>
<dbReference type="PROSITE" id="PS00107">
    <property type="entry name" value="PROTEIN_KINASE_ATP"/>
    <property type="match status" value="1"/>
</dbReference>
<dbReference type="GO" id="GO:0004674">
    <property type="term" value="F:protein serine/threonine kinase activity"/>
    <property type="evidence" value="ECO:0007669"/>
    <property type="project" value="UniProtKB-KW"/>
</dbReference>
<keyword evidence="4 5" id="KW-0067">ATP-binding</keyword>
<dbReference type="AlphaFoldDB" id="A0ABC9AM94"/>
<keyword evidence="9" id="KW-1185">Reference proteome</keyword>
<evidence type="ECO:0000313" key="8">
    <source>
        <dbReference type="EMBL" id="CAL4982859.1"/>
    </source>
</evidence>
<dbReference type="PANTHER" id="PTHR45707">
    <property type="entry name" value="C2 CALCIUM/LIPID-BINDING PLANT PHOSPHORIBOSYLTRANSFERASE FAMILY PROTEIN"/>
    <property type="match status" value="1"/>
</dbReference>
<evidence type="ECO:0000256" key="4">
    <source>
        <dbReference type="ARBA" id="ARBA00022840"/>
    </source>
</evidence>
<dbReference type="FunFam" id="1.10.510.10:FF:000870">
    <property type="entry name" value="OSJNBa0016N04.16-like protein"/>
    <property type="match status" value="1"/>
</dbReference>
<dbReference type="SUPFAM" id="SSF56112">
    <property type="entry name" value="Protein kinase-like (PK-like)"/>
    <property type="match status" value="1"/>
</dbReference>
<name>A0ABC9AM94_9POAL</name>
<keyword evidence="1" id="KW-0808">Transferase</keyword>
<gene>
    <name evidence="8" type="ORF">URODEC1_LOCUS56806</name>
</gene>
<dbReference type="Gene3D" id="1.10.510.10">
    <property type="entry name" value="Transferase(Phosphotransferase) domain 1"/>
    <property type="match status" value="1"/>
</dbReference>
<evidence type="ECO:0000313" key="9">
    <source>
        <dbReference type="Proteomes" id="UP001497457"/>
    </source>
</evidence>
<dbReference type="PROSITE" id="PS00108">
    <property type="entry name" value="PROTEIN_KINASE_ST"/>
    <property type="match status" value="1"/>
</dbReference>
<evidence type="ECO:0000256" key="5">
    <source>
        <dbReference type="PROSITE-ProRule" id="PRU10141"/>
    </source>
</evidence>